<keyword evidence="3" id="KW-1185">Reference proteome</keyword>
<dbReference type="InterPro" id="IPR014535">
    <property type="entry name" value="Hpre_diP_synt_I"/>
</dbReference>
<gene>
    <name evidence="2" type="ORF">LKD81_05865</name>
</gene>
<keyword evidence="1" id="KW-1133">Transmembrane helix</keyword>
<dbReference type="RefSeq" id="WP_308453195.1">
    <property type="nucleotide sequence ID" value="NZ_JAJEQR010000012.1"/>
</dbReference>
<feature type="transmembrane region" description="Helical" evidence="1">
    <location>
        <begin position="45"/>
        <end position="74"/>
    </location>
</feature>
<feature type="transmembrane region" description="Helical" evidence="1">
    <location>
        <begin position="12"/>
        <end position="33"/>
    </location>
</feature>
<feature type="transmembrane region" description="Helical" evidence="1">
    <location>
        <begin position="133"/>
        <end position="154"/>
    </location>
</feature>
<dbReference type="Pfam" id="PF07456">
    <property type="entry name" value="Hpre_diP_synt_I"/>
    <property type="match status" value="1"/>
</dbReference>
<protein>
    <submittedName>
        <fullName evidence="2">Gx transporter family protein</fullName>
    </submittedName>
</protein>
<reference evidence="2" key="1">
    <citation type="submission" date="2021-10" db="EMBL/GenBank/DDBJ databases">
        <title>Anaerobic single-cell dispensing facilitates the cultivation of human gut bacteria.</title>
        <authorList>
            <person name="Afrizal A."/>
        </authorList>
    </citation>
    <scope>NUCLEOTIDE SEQUENCE</scope>
    <source>
        <strain evidence="2">CLA-AA-H215</strain>
    </source>
</reference>
<evidence type="ECO:0000256" key="1">
    <source>
        <dbReference type="SAM" id="Phobius"/>
    </source>
</evidence>
<dbReference type="Gene3D" id="1.10.1760.20">
    <property type="match status" value="1"/>
</dbReference>
<keyword evidence="1" id="KW-0472">Membrane</keyword>
<dbReference type="EMBL" id="JAJEQR010000012">
    <property type="protein sequence ID" value="MCC2230527.1"/>
    <property type="molecule type" value="Genomic_DNA"/>
</dbReference>
<dbReference type="PIRSF" id="PIRSF027391">
    <property type="entry name" value="Hpre_diP_synt_I"/>
    <property type="match status" value="1"/>
</dbReference>
<name>A0AAE3JFA4_9FIRM</name>
<feature type="transmembrane region" description="Helical" evidence="1">
    <location>
        <begin position="104"/>
        <end position="127"/>
    </location>
</feature>
<feature type="transmembrane region" description="Helical" evidence="1">
    <location>
        <begin position="80"/>
        <end position="97"/>
    </location>
</feature>
<accession>A0AAE3JFA4</accession>
<organism evidence="2 3">
    <name type="scientific">Hominifimenecus microfluidus</name>
    <dbReference type="NCBI Taxonomy" id="2885348"/>
    <lineage>
        <taxon>Bacteria</taxon>
        <taxon>Bacillati</taxon>
        <taxon>Bacillota</taxon>
        <taxon>Clostridia</taxon>
        <taxon>Lachnospirales</taxon>
        <taxon>Lachnospiraceae</taxon>
        <taxon>Hominifimenecus</taxon>
    </lineage>
</organism>
<dbReference type="InterPro" id="IPR010898">
    <property type="entry name" value="Hpre_diP_synth_I"/>
</dbReference>
<evidence type="ECO:0000313" key="2">
    <source>
        <dbReference type="EMBL" id="MCC2230527.1"/>
    </source>
</evidence>
<proteinExistence type="predicted"/>
<evidence type="ECO:0000313" key="3">
    <source>
        <dbReference type="Proteomes" id="UP001198182"/>
    </source>
</evidence>
<comment type="caution">
    <text evidence="2">The sequence shown here is derived from an EMBL/GenBank/DDBJ whole genome shotgun (WGS) entry which is preliminary data.</text>
</comment>
<keyword evidence="1" id="KW-0812">Transmembrane</keyword>
<dbReference type="Proteomes" id="UP001198182">
    <property type="component" value="Unassembled WGS sequence"/>
</dbReference>
<sequence>MKENRTKTVARYGLLVALAMIMSYLEAQLPVFFAIPGMKLGLTNVVVLVALYGMGYGSAAVINLVRIVLVSMLFGNGMSLAYSLAGGILSGAVMMLLKRTNAFSMVAVSIAGGIAHNIGQILVAMLVLQTAALGWYLLVLWVSGLVSGAIIGVIGGELCRRLQKILI</sequence>
<dbReference type="AlphaFoldDB" id="A0AAE3JFA4"/>